<evidence type="ECO:0000256" key="3">
    <source>
        <dbReference type="ARBA" id="ARBA00012475"/>
    </source>
</evidence>
<dbReference type="InterPro" id="IPR001339">
    <property type="entry name" value="mRNA_cap_enzyme_adenylation"/>
</dbReference>
<dbReference type="PANTHER" id="PTHR10367">
    <property type="entry name" value="MRNA-CAPPING ENZYME"/>
    <property type="match status" value="1"/>
</dbReference>
<comment type="caution">
    <text evidence="22">The sequence shown here is derived from an EMBL/GenBank/DDBJ whole genome shotgun (WGS) entry which is preliminary data.</text>
</comment>
<dbReference type="InterPro" id="IPR051029">
    <property type="entry name" value="mRNA_Capping_Enz/RNA_Phosphat"/>
</dbReference>
<evidence type="ECO:0000256" key="17">
    <source>
        <dbReference type="PIRNR" id="PIRNR036959"/>
    </source>
</evidence>
<evidence type="ECO:0000256" key="8">
    <source>
        <dbReference type="ARBA" id="ARBA00022741"/>
    </source>
</evidence>
<evidence type="ECO:0000259" key="21">
    <source>
        <dbReference type="Pfam" id="PF03919"/>
    </source>
</evidence>
<dbReference type="Proteomes" id="UP000253472">
    <property type="component" value="Unassembled WGS sequence"/>
</dbReference>
<accession>A0A367XQI1</accession>
<feature type="domain" description="mRNA capping enzyme C-terminal" evidence="21">
    <location>
        <begin position="247"/>
        <end position="370"/>
    </location>
</feature>
<dbReference type="EMBL" id="QLNQ01000029">
    <property type="protein sequence ID" value="RCK55867.1"/>
    <property type="molecule type" value="Genomic_DNA"/>
</dbReference>
<dbReference type="GO" id="GO:0004484">
    <property type="term" value="F:mRNA guanylyltransferase activity"/>
    <property type="evidence" value="ECO:0007669"/>
    <property type="project" value="UniProtKB-EC"/>
</dbReference>
<comment type="catalytic activity">
    <reaction evidence="14">
        <text>a 5'-end diphospho-ribonucleoside in mRNA + GTP + H(+) = a 5'-end (5'-triphosphoguanosine)-ribonucleoside in mRNA + diphosphate</text>
        <dbReference type="Rhea" id="RHEA:67012"/>
        <dbReference type="Rhea" id="RHEA-COMP:17165"/>
        <dbReference type="Rhea" id="RHEA-COMP:17166"/>
        <dbReference type="ChEBI" id="CHEBI:15378"/>
        <dbReference type="ChEBI" id="CHEBI:33019"/>
        <dbReference type="ChEBI" id="CHEBI:37565"/>
        <dbReference type="ChEBI" id="CHEBI:167616"/>
        <dbReference type="ChEBI" id="CHEBI:167617"/>
        <dbReference type="EC" id="2.7.7.50"/>
    </reaction>
    <physiologicalReaction direction="left-to-right" evidence="14">
        <dbReference type="Rhea" id="RHEA:67013"/>
    </physiologicalReaction>
</comment>
<keyword evidence="5 17" id="KW-0507">mRNA processing</keyword>
<feature type="region of interest" description="Disordered" evidence="19">
    <location>
        <begin position="382"/>
        <end position="457"/>
    </location>
</feature>
<keyword evidence="8 17" id="KW-0547">Nucleotide-binding</keyword>
<dbReference type="Gene3D" id="2.40.50.140">
    <property type="entry name" value="Nucleic acid-binding proteins"/>
    <property type="match status" value="1"/>
</dbReference>
<keyword evidence="9 17" id="KW-0506">mRNA capping</keyword>
<dbReference type="GO" id="GO:0006370">
    <property type="term" value="P:7-methylguanosine mRNA capping"/>
    <property type="evidence" value="ECO:0007669"/>
    <property type="project" value="UniProtKB-KW"/>
</dbReference>
<dbReference type="SUPFAM" id="SSF50249">
    <property type="entry name" value="Nucleic acid-binding proteins"/>
    <property type="match status" value="1"/>
</dbReference>
<dbReference type="PANTHER" id="PTHR10367:SF17">
    <property type="entry name" value="MRNA-CAPPING ENZYME"/>
    <property type="match status" value="1"/>
</dbReference>
<dbReference type="InterPro" id="IPR013846">
    <property type="entry name" value="mRNA_cap_enzyme_C"/>
</dbReference>
<evidence type="ECO:0000256" key="4">
    <source>
        <dbReference type="ARBA" id="ARBA00019171"/>
    </source>
</evidence>
<dbReference type="Gene3D" id="3.30.470.30">
    <property type="entry name" value="DNA ligase/mRNA capping enzyme"/>
    <property type="match status" value="1"/>
</dbReference>
<evidence type="ECO:0000256" key="5">
    <source>
        <dbReference type="ARBA" id="ARBA00022664"/>
    </source>
</evidence>
<evidence type="ECO:0000256" key="6">
    <source>
        <dbReference type="ARBA" id="ARBA00022679"/>
    </source>
</evidence>
<dbReference type="Pfam" id="PF01331">
    <property type="entry name" value="mRNA_cap_enzyme"/>
    <property type="match status" value="1"/>
</dbReference>
<evidence type="ECO:0000256" key="9">
    <source>
        <dbReference type="ARBA" id="ARBA00023042"/>
    </source>
</evidence>
<dbReference type="OrthoDB" id="200924at2759"/>
<evidence type="ECO:0000256" key="15">
    <source>
        <dbReference type="ARBA" id="ARBA00047082"/>
    </source>
</evidence>
<evidence type="ECO:0000313" key="23">
    <source>
        <dbReference type="Proteomes" id="UP000253472"/>
    </source>
</evidence>
<evidence type="ECO:0000256" key="14">
    <source>
        <dbReference type="ARBA" id="ARBA00044624"/>
    </source>
</evidence>
<evidence type="ECO:0000256" key="1">
    <source>
        <dbReference type="ARBA" id="ARBA00004123"/>
    </source>
</evidence>
<dbReference type="Gene3D" id="3.30.1490.430">
    <property type="match status" value="1"/>
</dbReference>
<keyword evidence="11 17" id="KW-0539">Nucleus</keyword>
<dbReference type="EC" id="2.7.7.50" evidence="3 17"/>
<evidence type="ECO:0000259" key="20">
    <source>
        <dbReference type="Pfam" id="PF01331"/>
    </source>
</evidence>
<protein>
    <recommendedName>
        <fullName evidence="4 17">mRNA-capping enzyme subunit alpha</fullName>
        <ecNumber evidence="3 17">2.7.7.50</ecNumber>
    </recommendedName>
    <alternativeName>
        <fullName evidence="12 17">GTP--RNA guanylyltransferase</fullName>
    </alternativeName>
    <alternativeName>
        <fullName evidence="13 17">mRNA guanylyltransferase</fullName>
    </alternativeName>
</protein>
<evidence type="ECO:0000256" key="19">
    <source>
        <dbReference type="SAM" id="MobiDB-lite"/>
    </source>
</evidence>
<dbReference type="InterPro" id="IPR017075">
    <property type="entry name" value="mRNA_cap_enzyme_alpha"/>
</dbReference>
<reference evidence="22 23" key="1">
    <citation type="submission" date="2018-06" db="EMBL/GenBank/DDBJ databases">
        <title>Whole genome sequencing of Candida tropicalis (genome annotated by CSBL at Korea University).</title>
        <authorList>
            <person name="Ahn J."/>
        </authorList>
    </citation>
    <scope>NUCLEOTIDE SEQUENCE [LARGE SCALE GENOMIC DNA]</scope>
    <source>
        <strain evidence="22 23">ATCC 20962</strain>
    </source>
</reference>
<dbReference type="GO" id="GO:0005524">
    <property type="term" value="F:ATP binding"/>
    <property type="evidence" value="ECO:0007669"/>
    <property type="project" value="InterPro"/>
</dbReference>
<comment type="function">
    <text evidence="16 17">Second step of mRNA capping. Transfer of the GMP moiety of GTP to the 5'-end of RNA via an enzyme-GMP covalent reaction intermediate.</text>
</comment>
<feature type="active site" description="N6-GMP-lysine intermediate" evidence="18">
    <location>
        <position position="67"/>
    </location>
</feature>
<sequence length="457" mass="52801">MIELEDREIPVIPGNRLDHEDAQELRLMIAELLGRRSTSFPGSQPVSFERKHLEETLLSKDYFVCEKTDGLRALLFLINDPEKGEGVFLVTRENDFYFIPNIHFPLTTHESEENPSYHHGTLLDGELVLENRNVSEPVLRYVIFDALAINGKCIVDRPLPKRLGYITENVMKPFDNFKRNHPEVVNAPDFPFKVGFKTMLTSYHADDVLSKMDQLFHASDGLIYTCAETPYVFGTDQTLLKWKPAEENTVDYQLEFVFNEVQDPDLDERDPSSTYLDYDSKPNVIKLRVWQGSNVHTDFAKLDLSDEDWERLKALGEPLQGRIAECRQSSSKKGFWEMLRFRNDKSNGNHISVVEKILVSIKDGVREKEVIESCPKISRAWKRREMERRSKHNGMGPQRNSIPHGEEPPAKRPRINSNGHHEHHQQQQPPPHKPQPAQPPQQPMLDDIPTYEDSDDE</sequence>
<keyword evidence="6 17" id="KW-0808">Transferase</keyword>
<evidence type="ECO:0000313" key="22">
    <source>
        <dbReference type="EMBL" id="RCK55867.1"/>
    </source>
</evidence>
<proteinExistence type="inferred from homology"/>
<evidence type="ECO:0000256" key="12">
    <source>
        <dbReference type="ARBA" id="ARBA00029909"/>
    </source>
</evidence>
<evidence type="ECO:0000256" key="18">
    <source>
        <dbReference type="PIRSR" id="PIRSR036959-1"/>
    </source>
</evidence>
<dbReference type="Pfam" id="PF03919">
    <property type="entry name" value="mRNA_cap_C"/>
    <property type="match status" value="1"/>
</dbReference>
<dbReference type="AlphaFoldDB" id="A0A367XQI1"/>
<evidence type="ECO:0000256" key="2">
    <source>
        <dbReference type="ARBA" id="ARBA00010237"/>
    </source>
</evidence>
<comment type="similarity">
    <text evidence="2 17">Belongs to the eukaryotic GTase family.</text>
</comment>
<keyword evidence="23" id="KW-1185">Reference proteome</keyword>
<dbReference type="SUPFAM" id="SSF56091">
    <property type="entry name" value="DNA ligase/mRNA capping enzyme, catalytic domain"/>
    <property type="match status" value="1"/>
</dbReference>
<evidence type="ECO:0000256" key="11">
    <source>
        <dbReference type="ARBA" id="ARBA00023242"/>
    </source>
</evidence>
<feature type="domain" description="mRNA capping enzyme adenylation" evidence="20">
    <location>
        <begin position="44"/>
        <end position="243"/>
    </location>
</feature>
<evidence type="ECO:0000256" key="13">
    <source>
        <dbReference type="ARBA" id="ARBA00030702"/>
    </source>
</evidence>
<dbReference type="InterPro" id="IPR012340">
    <property type="entry name" value="NA-bd_OB-fold"/>
</dbReference>
<dbReference type="GO" id="GO:0031533">
    <property type="term" value="C:mRNA capping enzyme complex"/>
    <property type="evidence" value="ECO:0007669"/>
    <property type="project" value="InterPro"/>
</dbReference>
<gene>
    <name evidence="22" type="primary">CGT1</name>
    <name evidence="22" type="ORF">Cantr_05927</name>
</gene>
<feature type="compositionally biased region" description="Pro residues" evidence="19">
    <location>
        <begin position="428"/>
        <end position="442"/>
    </location>
</feature>
<dbReference type="PIRSF" id="PIRSF036959">
    <property type="entry name" value="mRNA_cap_alpha"/>
    <property type="match status" value="1"/>
</dbReference>
<dbReference type="STRING" id="5486.A0A367XQI1"/>
<evidence type="ECO:0000256" key="7">
    <source>
        <dbReference type="ARBA" id="ARBA00022695"/>
    </source>
</evidence>
<evidence type="ECO:0000256" key="16">
    <source>
        <dbReference type="ARBA" id="ARBA00053845"/>
    </source>
</evidence>
<name>A0A367XQI1_9ASCO</name>
<dbReference type="CDD" id="cd07895">
    <property type="entry name" value="Adenylation_mRNA_capping"/>
    <property type="match status" value="1"/>
</dbReference>
<dbReference type="GO" id="GO:0005525">
    <property type="term" value="F:GTP binding"/>
    <property type="evidence" value="ECO:0007669"/>
    <property type="project" value="UniProtKB-KW"/>
</dbReference>
<comment type="subunit">
    <text evidence="15">Heterodimer. The mRNA-capping enzyme is composed of two separate chains alpha and beta, respectively a mRNA guanylyltransferase and an mRNA 5'-triphosphate monophosphatase.</text>
</comment>
<evidence type="ECO:0000256" key="10">
    <source>
        <dbReference type="ARBA" id="ARBA00023134"/>
    </source>
</evidence>
<dbReference type="FunFam" id="2.40.50.140:FF:000542">
    <property type="entry name" value="mRNA-capping enzyme subunit alpha"/>
    <property type="match status" value="1"/>
</dbReference>
<keyword evidence="7 17" id="KW-0548">Nucleotidyltransferase</keyword>
<comment type="subcellular location">
    <subcellularLocation>
        <location evidence="1 17">Nucleus</location>
    </subcellularLocation>
</comment>
<organism evidence="22 23">
    <name type="scientific">Candida viswanathii</name>
    <dbReference type="NCBI Taxonomy" id="5486"/>
    <lineage>
        <taxon>Eukaryota</taxon>
        <taxon>Fungi</taxon>
        <taxon>Dikarya</taxon>
        <taxon>Ascomycota</taxon>
        <taxon>Saccharomycotina</taxon>
        <taxon>Pichiomycetes</taxon>
        <taxon>Debaryomycetaceae</taxon>
        <taxon>Candida/Lodderomyces clade</taxon>
        <taxon>Candida</taxon>
    </lineage>
</organism>
<keyword evidence="10 17" id="KW-0342">GTP-binding</keyword>